<evidence type="ECO:0000313" key="8">
    <source>
        <dbReference type="EMBL" id="CAF3810456.1"/>
    </source>
</evidence>
<dbReference type="EMBL" id="CAJOBF010000294">
    <property type="protein sequence ID" value="CAF3792610.1"/>
    <property type="molecule type" value="Genomic_DNA"/>
</dbReference>
<feature type="compositionally biased region" description="Polar residues" evidence="1">
    <location>
        <begin position="55"/>
        <end position="75"/>
    </location>
</feature>
<sequence length="280" mass="31406">MSDQPPPEKPKVKNFSHLQSEPVPMSFLPQQFLTQFSAGSGNMFPKSAMKTPNYASTQMSNIGNGKSVAGQQTQHAASSSTSTALALVEPASSGPHFLKPMLPQKIDTSIFKGFKFVTLDGMLVETRDVYDKISGTYQWEMCENQDDRCINLIRDNFANKRVFLITSGGLGQKIVPTIHELPQVYAIYIYCVNVKFHSEWAKQYTKVRVVSDNDDFDLIPQFAVDVAQANIDWGNGLLEQGNREKAKEKFKLASDKLNNYARNHDPAMDVEIKNKLEECK</sequence>
<dbReference type="Proteomes" id="UP000663887">
    <property type="component" value="Unassembled WGS sequence"/>
</dbReference>
<organism evidence="4 10">
    <name type="scientific">Rotaria magnacalcarata</name>
    <dbReference type="NCBI Taxonomy" id="392030"/>
    <lineage>
        <taxon>Eukaryota</taxon>
        <taxon>Metazoa</taxon>
        <taxon>Spiralia</taxon>
        <taxon>Gnathifera</taxon>
        <taxon>Rotifera</taxon>
        <taxon>Eurotatoria</taxon>
        <taxon>Bdelloidea</taxon>
        <taxon>Philodinida</taxon>
        <taxon>Philodinidae</taxon>
        <taxon>Rotaria</taxon>
    </lineage>
</organism>
<dbReference type="Proteomes" id="UP000663856">
    <property type="component" value="Unassembled WGS sequence"/>
</dbReference>
<dbReference type="EMBL" id="CAJNOV010013460">
    <property type="protein sequence ID" value="CAF1522371.1"/>
    <property type="molecule type" value="Genomic_DNA"/>
</dbReference>
<dbReference type="Proteomes" id="UP000663866">
    <property type="component" value="Unassembled WGS sequence"/>
</dbReference>
<dbReference type="Proteomes" id="UP000663855">
    <property type="component" value="Unassembled WGS sequence"/>
</dbReference>
<dbReference type="EMBL" id="CAJNOW010021095">
    <property type="protein sequence ID" value="CAF1682726.1"/>
    <property type="molecule type" value="Genomic_DNA"/>
</dbReference>
<dbReference type="EMBL" id="CAJNRE010004522">
    <property type="protein sequence ID" value="CAF2035418.1"/>
    <property type="molecule type" value="Genomic_DNA"/>
</dbReference>
<reference evidence="4" key="1">
    <citation type="submission" date="2021-02" db="EMBL/GenBank/DDBJ databases">
        <authorList>
            <person name="Nowell W R."/>
        </authorList>
    </citation>
    <scope>NUCLEOTIDE SEQUENCE</scope>
</reference>
<evidence type="ECO:0000313" key="4">
    <source>
        <dbReference type="EMBL" id="CAF2035418.1"/>
    </source>
</evidence>
<dbReference type="EMBL" id="CAJOBI010004086">
    <property type="protein sequence ID" value="CAF3990488.1"/>
    <property type="molecule type" value="Genomic_DNA"/>
</dbReference>
<dbReference type="EMBL" id="CAJNRG010011103">
    <property type="protein sequence ID" value="CAF2129143.1"/>
    <property type="molecule type" value="Genomic_DNA"/>
</dbReference>
<gene>
    <name evidence="2" type="ORF">CJN711_LOCUS28487</name>
    <name evidence="3" type="ORF">KQP761_LOCUS37215</name>
    <name evidence="4" type="ORF">MBJ925_LOCUS10620</name>
    <name evidence="8" type="ORF">OVN521_LOCUS4415</name>
    <name evidence="9" type="ORF">SMN809_LOCUS11370</name>
    <name evidence="7" type="ORF">UXM345_LOCUS4324</name>
    <name evidence="6" type="ORF">WKI299_LOCUS34386</name>
    <name evidence="5" type="ORF">XDN619_LOCUS24391</name>
</gene>
<dbReference type="Proteomes" id="UP000663824">
    <property type="component" value="Unassembled WGS sequence"/>
</dbReference>
<dbReference type="Proteomes" id="UP000663842">
    <property type="component" value="Unassembled WGS sequence"/>
</dbReference>
<evidence type="ECO:0000313" key="9">
    <source>
        <dbReference type="EMBL" id="CAF3990488.1"/>
    </source>
</evidence>
<dbReference type="Proteomes" id="UP000663834">
    <property type="component" value="Unassembled WGS sequence"/>
</dbReference>
<evidence type="ECO:0000313" key="3">
    <source>
        <dbReference type="EMBL" id="CAF1682726.1"/>
    </source>
</evidence>
<evidence type="ECO:0000256" key="1">
    <source>
        <dbReference type="SAM" id="MobiDB-lite"/>
    </source>
</evidence>
<comment type="caution">
    <text evidence="4">The sequence shown here is derived from an EMBL/GenBank/DDBJ whole genome shotgun (WGS) entry which is preliminary data.</text>
</comment>
<evidence type="ECO:0000313" key="7">
    <source>
        <dbReference type="EMBL" id="CAF3792610.1"/>
    </source>
</evidence>
<dbReference type="EMBL" id="CAJNRF010016410">
    <property type="protein sequence ID" value="CAF2198865.1"/>
    <property type="molecule type" value="Genomic_DNA"/>
</dbReference>
<dbReference type="AlphaFoldDB" id="A0A816NJJ1"/>
<dbReference type="EMBL" id="CAJOBG010000407">
    <property type="protein sequence ID" value="CAF3810456.1"/>
    <property type="molecule type" value="Genomic_DNA"/>
</dbReference>
<keyword evidence="11" id="KW-1185">Reference proteome</keyword>
<evidence type="ECO:0000313" key="11">
    <source>
        <dbReference type="Proteomes" id="UP000663866"/>
    </source>
</evidence>
<evidence type="ECO:0000313" key="2">
    <source>
        <dbReference type="EMBL" id="CAF1522371.1"/>
    </source>
</evidence>
<protein>
    <submittedName>
        <fullName evidence="4">Uncharacterized protein</fullName>
    </submittedName>
</protein>
<accession>A0A816NJJ1</accession>
<name>A0A816NJJ1_9BILA</name>
<evidence type="ECO:0000313" key="6">
    <source>
        <dbReference type="EMBL" id="CAF2198865.1"/>
    </source>
</evidence>
<dbReference type="Proteomes" id="UP000676336">
    <property type="component" value="Unassembled WGS sequence"/>
</dbReference>
<evidence type="ECO:0000313" key="10">
    <source>
        <dbReference type="Proteomes" id="UP000663824"/>
    </source>
</evidence>
<evidence type="ECO:0000313" key="5">
    <source>
        <dbReference type="EMBL" id="CAF2129143.1"/>
    </source>
</evidence>
<proteinExistence type="predicted"/>
<dbReference type="OrthoDB" id="10012231at2759"/>
<feature type="region of interest" description="Disordered" evidence="1">
    <location>
        <begin position="55"/>
        <end position="76"/>
    </location>
</feature>